<keyword evidence="7" id="KW-1185">Reference proteome</keyword>
<dbReference type="Gene3D" id="1.10.260.40">
    <property type="entry name" value="lambda repressor-like DNA-binding domains"/>
    <property type="match status" value="1"/>
</dbReference>
<dbReference type="Gene3D" id="3.40.50.2300">
    <property type="match status" value="2"/>
</dbReference>
<dbReference type="PANTHER" id="PTHR30146:SF148">
    <property type="entry name" value="HTH-TYPE TRANSCRIPTIONAL REPRESSOR PURR-RELATED"/>
    <property type="match status" value="1"/>
</dbReference>
<dbReference type="InterPro" id="IPR046335">
    <property type="entry name" value="LacI/GalR-like_sensor"/>
</dbReference>
<dbReference type="Proteomes" id="UP001519654">
    <property type="component" value="Unassembled WGS sequence"/>
</dbReference>
<dbReference type="SUPFAM" id="SSF53822">
    <property type="entry name" value="Periplasmic binding protein-like I"/>
    <property type="match status" value="1"/>
</dbReference>
<dbReference type="PROSITE" id="PS50932">
    <property type="entry name" value="HTH_LACI_2"/>
    <property type="match status" value="1"/>
</dbReference>
<dbReference type="SUPFAM" id="SSF47413">
    <property type="entry name" value="lambda repressor-like DNA-binding domains"/>
    <property type="match status" value="1"/>
</dbReference>
<dbReference type="InterPro" id="IPR028082">
    <property type="entry name" value="Peripla_BP_I"/>
</dbReference>
<evidence type="ECO:0000256" key="3">
    <source>
        <dbReference type="ARBA" id="ARBA00023125"/>
    </source>
</evidence>
<evidence type="ECO:0000256" key="2">
    <source>
        <dbReference type="ARBA" id="ARBA00023015"/>
    </source>
</evidence>
<dbReference type="InterPro" id="IPR000843">
    <property type="entry name" value="HTH_LacI"/>
</dbReference>
<organism evidence="6 7">
    <name type="scientific">Paractinoplanes bogorensis</name>
    <dbReference type="NCBI Taxonomy" id="1610840"/>
    <lineage>
        <taxon>Bacteria</taxon>
        <taxon>Bacillati</taxon>
        <taxon>Actinomycetota</taxon>
        <taxon>Actinomycetes</taxon>
        <taxon>Micromonosporales</taxon>
        <taxon>Micromonosporaceae</taxon>
        <taxon>Paractinoplanes</taxon>
    </lineage>
</organism>
<evidence type="ECO:0000259" key="5">
    <source>
        <dbReference type="PROSITE" id="PS50932"/>
    </source>
</evidence>
<dbReference type="Pfam" id="PF00356">
    <property type="entry name" value="LacI"/>
    <property type="match status" value="1"/>
</dbReference>
<proteinExistence type="predicted"/>
<accession>A0ABS5YXH0</accession>
<keyword evidence="2" id="KW-0805">Transcription regulation</keyword>
<keyword evidence="1" id="KW-0678">Repressor</keyword>
<reference evidence="6 7" key="1">
    <citation type="submission" date="2021-06" db="EMBL/GenBank/DDBJ databases">
        <title>Actinoplanes lichenicola sp. nov., and Actinoplanes ovalisporus sp. nov., isolated from lichen in Thailand.</title>
        <authorList>
            <person name="Saeng-In P."/>
            <person name="Kanchanasin P."/>
            <person name="Yuki M."/>
            <person name="Kudo T."/>
            <person name="Ohkuma M."/>
            <person name="Phongsopitanun W."/>
            <person name="Tanasupawat S."/>
        </authorList>
    </citation>
    <scope>NUCLEOTIDE SEQUENCE [LARGE SCALE GENOMIC DNA]</scope>
    <source>
        <strain evidence="6 7">NBRC 110975</strain>
    </source>
</reference>
<gene>
    <name evidence="6" type="ORF">KOI35_31890</name>
</gene>
<keyword evidence="4" id="KW-0804">Transcription</keyword>
<protein>
    <submittedName>
        <fullName evidence="6">LacI family transcriptional regulator</fullName>
    </submittedName>
</protein>
<feature type="domain" description="HTH lacI-type" evidence="5">
    <location>
        <begin position="7"/>
        <end position="61"/>
    </location>
</feature>
<evidence type="ECO:0000313" key="7">
    <source>
        <dbReference type="Proteomes" id="UP001519654"/>
    </source>
</evidence>
<comment type="caution">
    <text evidence="6">The sequence shown here is derived from an EMBL/GenBank/DDBJ whole genome shotgun (WGS) entry which is preliminary data.</text>
</comment>
<dbReference type="PANTHER" id="PTHR30146">
    <property type="entry name" value="LACI-RELATED TRANSCRIPTIONAL REPRESSOR"/>
    <property type="match status" value="1"/>
</dbReference>
<evidence type="ECO:0000256" key="4">
    <source>
        <dbReference type="ARBA" id="ARBA00023163"/>
    </source>
</evidence>
<dbReference type="SMART" id="SM00354">
    <property type="entry name" value="HTH_LACI"/>
    <property type="match status" value="1"/>
</dbReference>
<sequence length="332" mass="35109">MASEGRVTSFDVARAAGVSQSTVSRALRNDPNIGSRTVKKVLEAAAALHYVPSSRARALSTGATNRVAMVIDLDNPLWPLLVGRMHDELAGHGYELGLVASHGERDVETQLADGSVDGVIVSASRLASTLPDTLRGRGIPVVLVQRHSSDPDVDAAVADDAEGGAAAARMLLEAGHERIGALFGPADTSTGREREAGFRRVLTEAGVDLPDRWVRYGGFEMSHGFRSLAEVTGGRTAPTALFCANDTIAIGALNAAHAAGLRVPRDVALVGFDDIETASWPLVELSTIRVPFDEMLRSAVSLLLERIGGFTGLGRRVVHPVVPVPRSTHLRP</sequence>
<dbReference type="RefSeq" id="WP_215792367.1">
    <property type="nucleotide sequence ID" value="NZ_JAHKKG010000010.1"/>
</dbReference>
<name>A0ABS5YXH0_9ACTN</name>
<dbReference type="CDD" id="cd01392">
    <property type="entry name" value="HTH_LacI"/>
    <property type="match status" value="1"/>
</dbReference>
<dbReference type="EMBL" id="JAHKKG010000010">
    <property type="protein sequence ID" value="MBU2668122.1"/>
    <property type="molecule type" value="Genomic_DNA"/>
</dbReference>
<evidence type="ECO:0000256" key="1">
    <source>
        <dbReference type="ARBA" id="ARBA00022491"/>
    </source>
</evidence>
<dbReference type="Pfam" id="PF13377">
    <property type="entry name" value="Peripla_BP_3"/>
    <property type="match status" value="1"/>
</dbReference>
<keyword evidence="3" id="KW-0238">DNA-binding</keyword>
<evidence type="ECO:0000313" key="6">
    <source>
        <dbReference type="EMBL" id="MBU2668122.1"/>
    </source>
</evidence>
<dbReference type="InterPro" id="IPR010982">
    <property type="entry name" value="Lambda_DNA-bd_dom_sf"/>
</dbReference>